<dbReference type="InterPro" id="IPR001890">
    <property type="entry name" value="RNA-binding_CRM"/>
</dbReference>
<dbReference type="InterPro" id="IPR035920">
    <property type="entry name" value="YhbY-like_sf"/>
</dbReference>
<dbReference type="SUPFAM" id="SSF75471">
    <property type="entry name" value="YhbY-like"/>
    <property type="match status" value="1"/>
</dbReference>
<sequence>MLIGKQRAYLRGLANDMQPIFQIGKNGIEASFLNQVKEALEKRELIKIKVLENSGLEAREASDYICNELKCEGVQAIGSKIVLYKRSSKKPKIEIPRKFKNIKNK</sequence>
<dbReference type="Proteomes" id="UP000030635">
    <property type="component" value="Chromosome"/>
</dbReference>
<proteinExistence type="predicted"/>
<dbReference type="GeneID" id="60852220"/>
<dbReference type="RefSeq" id="WP_039313689.1">
    <property type="nucleotide sequence ID" value="NZ_CP006905.1"/>
</dbReference>
<evidence type="ECO:0000256" key="1">
    <source>
        <dbReference type="ARBA" id="ARBA00022884"/>
    </source>
</evidence>
<evidence type="ECO:0000259" key="3">
    <source>
        <dbReference type="PROSITE" id="PS51295"/>
    </source>
</evidence>
<dbReference type="PROSITE" id="PS51295">
    <property type="entry name" value="CRM"/>
    <property type="match status" value="1"/>
</dbReference>
<gene>
    <name evidence="4" type="ORF">U729_1723</name>
</gene>
<dbReference type="PANTHER" id="PTHR40065:SF3">
    <property type="entry name" value="RNA-BINDING PROTEIN YHBY"/>
    <property type="match status" value="1"/>
</dbReference>
<dbReference type="eggNOG" id="COG1534">
    <property type="taxonomic scope" value="Bacteria"/>
</dbReference>
<protein>
    <submittedName>
        <fullName evidence="4">CRS1 / YhbY domain protein</fullName>
    </submittedName>
</protein>
<dbReference type="Pfam" id="PF01985">
    <property type="entry name" value="CRS1_YhbY"/>
    <property type="match status" value="1"/>
</dbReference>
<dbReference type="OrthoDB" id="9797519at2"/>
<name>A0A0A7FVZ3_9CLOT</name>
<evidence type="ECO:0000313" key="4">
    <source>
        <dbReference type="EMBL" id="AIY83115.1"/>
    </source>
</evidence>
<accession>A0A0A7FVZ3</accession>
<dbReference type="Gene3D" id="3.30.110.60">
    <property type="entry name" value="YhbY-like"/>
    <property type="match status" value="1"/>
</dbReference>
<reference evidence="4 5" key="1">
    <citation type="journal article" date="2015" name="Infect. Genet. Evol.">
        <title>Genomic sequences of six botulinum neurotoxin-producing strains representing three clostridial species illustrate the mobility and diversity of botulinum neurotoxin genes.</title>
        <authorList>
            <person name="Smith T.J."/>
            <person name="Hill K.K."/>
            <person name="Xie G."/>
            <person name="Foley B.T."/>
            <person name="Williamson C.H."/>
            <person name="Foster J.T."/>
            <person name="Johnson S.L."/>
            <person name="Chertkov O."/>
            <person name="Teshima H."/>
            <person name="Gibbons H.S."/>
            <person name="Johnsky L.A."/>
            <person name="Karavis M.A."/>
            <person name="Smith L.A."/>
        </authorList>
    </citation>
    <scope>NUCLEOTIDE SEQUENCE [LARGE SCALE GENOMIC DNA]</scope>
    <source>
        <strain evidence="4">Sullivan</strain>
    </source>
</reference>
<dbReference type="EMBL" id="CP006905">
    <property type="protein sequence ID" value="AIY83115.1"/>
    <property type="molecule type" value="Genomic_DNA"/>
</dbReference>
<evidence type="ECO:0000256" key="2">
    <source>
        <dbReference type="PROSITE-ProRule" id="PRU00626"/>
    </source>
</evidence>
<dbReference type="KEGG" id="cbv:U729_1723"/>
<keyword evidence="1 2" id="KW-0694">RNA-binding</keyword>
<keyword evidence="5" id="KW-1185">Reference proteome</keyword>
<feature type="domain" description="CRM" evidence="3">
    <location>
        <begin position="1"/>
        <end position="96"/>
    </location>
</feature>
<dbReference type="SMART" id="SM01103">
    <property type="entry name" value="CRS1_YhbY"/>
    <property type="match status" value="1"/>
</dbReference>
<dbReference type="GO" id="GO:0003723">
    <property type="term" value="F:RNA binding"/>
    <property type="evidence" value="ECO:0007669"/>
    <property type="project" value="UniProtKB-UniRule"/>
</dbReference>
<dbReference type="STRING" id="1561.NPD11_1295"/>
<organism evidence="4 5">
    <name type="scientific">Clostridium baratii str. Sullivan</name>
    <dbReference type="NCBI Taxonomy" id="1415775"/>
    <lineage>
        <taxon>Bacteria</taxon>
        <taxon>Bacillati</taxon>
        <taxon>Bacillota</taxon>
        <taxon>Clostridia</taxon>
        <taxon>Eubacteriales</taxon>
        <taxon>Clostridiaceae</taxon>
        <taxon>Clostridium</taxon>
    </lineage>
</organism>
<dbReference type="PANTHER" id="PTHR40065">
    <property type="entry name" value="RNA-BINDING PROTEIN YHBY"/>
    <property type="match status" value="1"/>
</dbReference>
<dbReference type="InterPro" id="IPR051925">
    <property type="entry name" value="RNA-binding_domain"/>
</dbReference>
<dbReference type="HOGENOM" id="CLU_095994_1_2_9"/>
<dbReference type="AlphaFoldDB" id="A0A0A7FVZ3"/>
<evidence type="ECO:0000313" key="5">
    <source>
        <dbReference type="Proteomes" id="UP000030635"/>
    </source>
</evidence>